<dbReference type="EMBL" id="BSFP01000008">
    <property type="protein sequence ID" value="GLL00301.1"/>
    <property type="molecule type" value="Genomic_DNA"/>
</dbReference>
<name>A0A9W6KDX3_9ACTN</name>
<dbReference type="Pfam" id="PF10137">
    <property type="entry name" value="CAP12-PCTIR_TIR"/>
    <property type="match status" value="1"/>
</dbReference>
<reference evidence="2" key="1">
    <citation type="journal article" date="2014" name="Int. J. Syst. Evol. Microbiol.">
        <title>Complete genome sequence of Corynebacterium casei LMG S-19264T (=DSM 44701T), isolated from a smear-ripened cheese.</title>
        <authorList>
            <consortium name="US DOE Joint Genome Institute (JGI-PGF)"/>
            <person name="Walter F."/>
            <person name="Albersmeier A."/>
            <person name="Kalinowski J."/>
            <person name="Ruckert C."/>
        </authorList>
    </citation>
    <scope>NUCLEOTIDE SEQUENCE</scope>
    <source>
        <strain evidence="2">VKM Ac-1321</strain>
    </source>
</reference>
<evidence type="ECO:0000313" key="3">
    <source>
        <dbReference type="Proteomes" id="UP001143480"/>
    </source>
</evidence>
<comment type="caution">
    <text evidence="2">The sequence shown here is derived from an EMBL/GenBank/DDBJ whole genome shotgun (WGS) entry which is preliminary data.</text>
</comment>
<dbReference type="RefSeq" id="WP_261962683.1">
    <property type="nucleotide sequence ID" value="NZ_BAAAXA010000001.1"/>
</dbReference>
<evidence type="ECO:0000313" key="2">
    <source>
        <dbReference type="EMBL" id="GLL00301.1"/>
    </source>
</evidence>
<keyword evidence="3" id="KW-1185">Reference proteome</keyword>
<dbReference type="GO" id="GO:0050135">
    <property type="term" value="F:NADP+ nucleosidase activity"/>
    <property type="evidence" value="ECO:0007669"/>
    <property type="project" value="InterPro"/>
</dbReference>
<organism evidence="2 3">
    <name type="scientific">Dactylosporangium matsuzakiense</name>
    <dbReference type="NCBI Taxonomy" id="53360"/>
    <lineage>
        <taxon>Bacteria</taxon>
        <taxon>Bacillati</taxon>
        <taxon>Actinomycetota</taxon>
        <taxon>Actinomycetes</taxon>
        <taxon>Micromonosporales</taxon>
        <taxon>Micromonosporaceae</taxon>
        <taxon>Dactylosporangium</taxon>
    </lineage>
</organism>
<reference evidence="2" key="2">
    <citation type="submission" date="2023-01" db="EMBL/GenBank/DDBJ databases">
        <authorList>
            <person name="Sun Q."/>
            <person name="Evtushenko L."/>
        </authorList>
    </citation>
    <scope>NUCLEOTIDE SEQUENCE</scope>
    <source>
        <strain evidence="2">VKM Ac-1321</strain>
    </source>
</reference>
<dbReference type="AlphaFoldDB" id="A0A9W6KDX3"/>
<dbReference type="InterPro" id="IPR019302">
    <property type="entry name" value="CAP12/PCTIR_TIR_dom"/>
</dbReference>
<sequence>MRDQRDRGAGRRPSLFIGSSSEGLIAAEYIQANLDGEIECTVWNQDVFRASEFTFDVVARVPDHYDYAALVLTPDDVATRRGQTITAPRDNVLVELGLFMGLMGRDRTFVIAARDDRLAIPSDLHGLTVLRYGSRADGNLRAALGPACVAIRDAIQRSGSRRQDSLPA</sequence>
<evidence type="ECO:0000259" key="1">
    <source>
        <dbReference type="Pfam" id="PF10137"/>
    </source>
</evidence>
<protein>
    <recommendedName>
        <fullName evidence="1">CD-NTase-associated protein 12/Pycsar effector protein TIR domain-containing protein</fullName>
    </recommendedName>
</protein>
<gene>
    <name evidence="2" type="ORF">GCM10017581_020410</name>
</gene>
<accession>A0A9W6KDX3</accession>
<feature type="domain" description="CD-NTase-associated protein 12/Pycsar effector protein TIR" evidence="1">
    <location>
        <begin position="15"/>
        <end position="132"/>
    </location>
</feature>
<dbReference type="Proteomes" id="UP001143480">
    <property type="component" value="Unassembled WGS sequence"/>
</dbReference>
<proteinExistence type="predicted"/>